<evidence type="ECO:0000256" key="5">
    <source>
        <dbReference type="ARBA" id="ARBA00022989"/>
    </source>
</evidence>
<evidence type="ECO:0000256" key="1">
    <source>
        <dbReference type="ARBA" id="ARBA00004651"/>
    </source>
</evidence>
<feature type="transmembrane region" description="Helical" evidence="7">
    <location>
        <begin position="72"/>
        <end position="94"/>
    </location>
</feature>
<comment type="caution">
    <text evidence="8">The sequence shown here is derived from an EMBL/GenBank/DDBJ whole genome shotgun (WGS) entry which is preliminary data.</text>
</comment>
<protein>
    <submittedName>
        <fullName evidence="8">ABC transporter permease</fullName>
    </submittedName>
</protein>
<dbReference type="Proteomes" id="UP000248749">
    <property type="component" value="Unassembled WGS sequence"/>
</dbReference>
<evidence type="ECO:0000313" key="9">
    <source>
        <dbReference type="Proteomes" id="UP000248749"/>
    </source>
</evidence>
<keyword evidence="6 7" id="KW-0472">Membrane</keyword>
<dbReference type="AlphaFoldDB" id="A0A2W2CK23"/>
<evidence type="ECO:0000256" key="2">
    <source>
        <dbReference type="ARBA" id="ARBA00022448"/>
    </source>
</evidence>
<evidence type="ECO:0000313" key="8">
    <source>
        <dbReference type="EMBL" id="PZF85816.1"/>
    </source>
</evidence>
<keyword evidence="5 7" id="KW-1133">Transmembrane helix</keyword>
<dbReference type="EMBL" id="POUB01000373">
    <property type="protein sequence ID" value="PZF85816.1"/>
    <property type="molecule type" value="Genomic_DNA"/>
</dbReference>
<evidence type="ECO:0000256" key="3">
    <source>
        <dbReference type="ARBA" id="ARBA00022475"/>
    </source>
</evidence>
<dbReference type="InterPro" id="IPR050809">
    <property type="entry name" value="UgpAE/MalFG_permease"/>
</dbReference>
<proteinExistence type="predicted"/>
<dbReference type="RefSeq" id="WP_146604083.1">
    <property type="nucleotide sequence ID" value="NZ_POUB01000373.1"/>
</dbReference>
<dbReference type="SUPFAM" id="SSF161098">
    <property type="entry name" value="MetI-like"/>
    <property type="match status" value="1"/>
</dbReference>
<sequence>MRHGRYPFIVGFLTVPVAIYVTFVIGPYAQAFYLATTNWRGVSANPKFIGLENFERLLSDDIFWKAVRHHGVLLLAMPLITIALALFFAFMLNVGGGSRG</sequence>
<dbReference type="GO" id="GO:0005886">
    <property type="term" value="C:plasma membrane"/>
    <property type="evidence" value="ECO:0007669"/>
    <property type="project" value="UniProtKB-SubCell"/>
</dbReference>
<gene>
    <name evidence="8" type="ORF">C1I99_29390</name>
</gene>
<keyword evidence="2" id="KW-0813">Transport</keyword>
<keyword evidence="3" id="KW-1003">Cell membrane</keyword>
<feature type="transmembrane region" description="Helical" evidence="7">
    <location>
        <begin position="7"/>
        <end position="29"/>
    </location>
</feature>
<evidence type="ECO:0000256" key="4">
    <source>
        <dbReference type="ARBA" id="ARBA00022692"/>
    </source>
</evidence>
<dbReference type="Gene3D" id="1.10.3720.10">
    <property type="entry name" value="MetI-like"/>
    <property type="match status" value="1"/>
</dbReference>
<keyword evidence="9" id="KW-1185">Reference proteome</keyword>
<dbReference type="InterPro" id="IPR035906">
    <property type="entry name" value="MetI-like_sf"/>
</dbReference>
<dbReference type="PANTHER" id="PTHR43227">
    <property type="entry name" value="BLL4140 PROTEIN"/>
    <property type="match status" value="1"/>
</dbReference>
<evidence type="ECO:0000256" key="7">
    <source>
        <dbReference type="SAM" id="Phobius"/>
    </source>
</evidence>
<feature type="non-terminal residue" evidence="8">
    <location>
        <position position="100"/>
    </location>
</feature>
<name>A0A2W2CK23_9ACTN</name>
<keyword evidence="4 7" id="KW-0812">Transmembrane</keyword>
<organism evidence="8 9">
    <name type="scientific">Micromonospora deserti</name>
    <dbReference type="NCBI Taxonomy" id="2070366"/>
    <lineage>
        <taxon>Bacteria</taxon>
        <taxon>Bacillati</taxon>
        <taxon>Actinomycetota</taxon>
        <taxon>Actinomycetes</taxon>
        <taxon>Micromonosporales</taxon>
        <taxon>Micromonosporaceae</taxon>
        <taxon>Micromonospora</taxon>
    </lineage>
</organism>
<comment type="subcellular location">
    <subcellularLocation>
        <location evidence="1">Cell membrane</location>
        <topology evidence="1">Multi-pass membrane protein</topology>
    </subcellularLocation>
</comment>
<accession>A0A2W2CK23</accession>
<dbReference type="PANTHER" id="PTHR43227:SF11">
    <property type="entry name" value="BLL4140 PROTEIN"/>
    <property type="match status" value="1"/>
</dbReference>
<reference evidence="8 9" key="1">
    <citation type="submission" date="2018-01" db="EMBL/GenBank/DDBJ databases">
        <title>Draft genome sequence of Salinispora sp. 13K206.</title>
        <authorList>
            <person name="Sahin N."/>
            <person name="Saygin H."/>
            <person name="Ay H."/>
        </authorList>
    </citation>
    <scope>NUCLEOTIDE SEQUENCE [LARGE SCALE GENOMIC DNA]</scope>
    <source>
        <strain evidence="8 9">13K206</strain>
    </source>
</reference>
<evidence type="ECO:0000256" key="6">
    <source>
        <dbReference type="ARBA" id="ARBA00023136"/>
    </source>
</evidence>